<feature type="transmembrane region" description="Helical" evidence="1">
    <location>
        <begin position="810"/>
        <end position="838"/>
    </location>
</feature>
<feature type="transmembrane region" description="Helical" evidence="1">
    <location>
        <begin position="550"/>
        <end position="569"/>
    </location>
</feature>
<feature type="signal peptide" evidence="2">
    <location>
        <begin position="1"/>
        <end position="22"/>
    </location>
</feature>
<sequence>MKKLLLLGFFLFSFVITPSTVAAGNSFVSVVNPVRGSEFWEMKDQKPETAVLGQIEILESFNLPATWLIRFDALDDQNIIQGLKKRSSDEKGLFLEITPTWTDQAEVPYRKSASWHSAGSAFLTGYERPEREKLIEAAFEKFKTIWGSYPQSVGAWWIDSYSLEYMQEKYGIVSALIVSDQYSTDNYQIWGQYFSTPYYPSKNNALHPAQNLENKLDVVMTQWAPRDPVNSYGNGVAESTFSVQANDYIDYHKLDTKYFSSLIDIYTKQQFNSFAHVVVGLENSYEWSKYADEYGKQLKILAEKAKNDQFSVIPLKDFVLWYKLNFPKLSPAQLIIADDPLGSFKKTVWFMNPYYRVGWFYNLDGSVFRDIRQYIDGEEELCFKARCDSVNFATSATRVLDEVSFGHKWIIDQGRISNFKVEKTGEEFLLSYTNEAGNLRKIKFLPRDIGVDGKISSIDGAILNATKKDNTLTQSPASENGVLKWSPLSLLLKLTEFTLFLIFAVVIPGFILTKNILNKESPIILRLFVSAVVGLAVLTLVFYVNSLFKIKFLVFFYILISLIFFIRYYSSSGARSYLKNYHRFLNSKVIANYAYGMFSLITRTIKYKLNLVLVLIILLGTIFQIIPTFRSGLTYQYGMGFWGPNTHDGVWHMALINQLMKSVPAENPVFSGTILKNYHFFYDLLIAATSYLSSIPVVDLVFRFYPVVFSLLLGTGSYYLVMRLFEKQMGNTRAKVAAIFSLYLIYFAGSFGWIVEFLRERHFGGESAFWVNQAVSFNLNPPFAISLLIMIVLSHILLSSDKKKGGLITAVLIGTLMSFKSYTGILVLAALAVVAVVNLLKRRNYSYCWISLLSMILAFWLLISNFEIGSSLVIFAPFWFIHSMVDSPDRVGWVRLSLARTSSQTLGAWPKFFLAETVSLFLFIAGNLGLRILSFGLLFKAKKVFDSDIFLFISVISAASVLMPILFVQSGNPWNTIQFFYPALYLSALFTGIVVSHLIFKLNKISAIIFVILFLIFAPINSVITANGYLGKTPHAFVSRDELAGLKFLAGQSAGVVLTFPYDGKLKQKIAEPWPILAYDSTAYVSSLSGKNSYLEDEPQNQILLTDYKKRIVAANDFFLKGVFESAEFLQDNYIKYIYLPKIYGMRLDENTKPIKNIFENEEVVIYKITGDVYEY</sequence>
<accession>A0A1F5JXZ5</accession>
<dbReference type="EMBL" id="MFDB01000008">
    <property type="protein sequence ID" value="OGE33535.1"/>
    <property type="molecule type" value="Genomic_DNA"/>
</dbReference>
<evidence type="ECO:0000256" key="1">
    <source>
        <dbReference type="SAM" id="Phobius"/>
    </source>
</evidence>
<feature type="transmembrane region" description="Helical" evidence="1">
    <location>
        <begin position="1007"/>
        <end position="1030"/>
    </location>
</feature>
<comment type="caution">
    <text evidence="3">The sequence shown here is derived from an EMBL/GenBank/DDBJ whole genome shotgun (WGS) entry which is preliminary data.</text>
</comment>
<keyword evidence="2" id="KW-0732">Signal</keyword>
<reference evidence="3 4" key="1">
    <citation type="journal article" date="2016" name="Nat. Commun.">
        <title>Thousands of microbial genomes shed light on interconnected biogeochemical processes in an aquifer system.</title>
        <authorList>
            <person name="Anantharaman K."/>
            <person name="Brown C.T."/>
            <person name="Hug L.A."/>
            <person name="Sharon I."/>
            <person name="Castelle C.J."/>
            <person name="Probst A.J."/>
            <person name="Thomas B.C."/>
            <person name="Singh A."/>
            <person name="Wilkins M.J."/>
            <person name="Karaoz U."/>
            <person name="Brodie E.L."/>
            <person name="Williams K.H."/>
            <person name="Hubbard S.S."/>
            <person name="Banfield J.F."/>
        </authorList>
    </citation>
    <scope>NUCLEOTIDE SEQUENCE [LARGE SCALE GENOMIC DNA]</scope>
</reference>
<evidence type="ECO:0000313" key="3">
    <source>
        <dbReference type="EMBL" id="OGE33535.1"/>
    </source>
</evidence>
<evidence type="ECO:0000256" key="2">
    <source>
        <dbReference type="SAM" id="SignalP"/>
    </source>
</evidence>
<protein>
    <recommendedName>
        <fullName evidence="5">Glycosyltransferase RgtA/B/C/D-like domain-containing protein</fullName>
    </recommendedName>
</protein>
<feature type="transmembrane region" description="Helical" evidence="1">
    <location>
        <begin position="949"/>
        <end position="967"/>
    </location>
</feature>
<dbReference type="AlphaFoldDB" id="A0A1F5JXZ5"/>
<feature type="transmembrane region" description="Helical" evidence="1">
    <location>
        <begin position="912"/>
        <end position="937"/>
    </location>
</feature>
<gene>
    <name evidence="3" type="ORF">A3D83_01025</name>
</gene>
<keyword evidence="1" id="KW-1133">Transmembrane helix</keyword>
<organism evidence="3 4">
    <name type="scientific">Candidatus Daviesbacteria bacterium RIFCSPHIGHO2_02_FULL_41_10</name>
    <dbReference type="NCBI Taxonomy" id="1797774"/>
    <lineage>
        <taxon>Bacteria</taxon>
        <taxon>Candidatus Daviesiibacteriota</taxon>
    </lineage>
</organism>
<feature type="transmembrane region" description="Helical" evidence="1">
    <location>
        <begin position="734"/>
        <end position="755"/>
    </location>
</feature>
<feature type="transmembrane region" description="Helical" evidence="1">
    <location>
        <begin position="844"/>
        <end position="863"/>
    </location>
</feature>
<name>A0A1F5JXZ5_9BACT</name>
<evidence type="ECO:0000313" key="4">
    <source>
        <dbReference type="Proteomes" id="UP000177258"/>
    </source>
</evidence>
<proteinExistence type="predicted"/>
<feature type="chain" id="PRO_5009519052" description="Glycosyltransferase RgtA/B/C/D-like domain-containing protein" evidence="2">
    <location>
        <begin position="23"/>
        <end position="1176"/>
    </location>
</feature>
<keyword evidence="1" id="KW-0812">Transmembrane</keyword>
<feature type="transmembrane region" description="Helical" evidence="1">
    <location>
        <begin position="490"/>
        <end position="511"/>
    </location>
</feature>
<feature type="transmembrane region" description="Helical" evidence="1">
    <location>
        <begin position="523"/>
        <end position="544"/>
    </location>
</feature>
<feature type="transmembrane region" description="Helical" evidence="1">
    <location>
        <begin position="979"/>
        <end position="1000"/>
    </location>
</feature>
<dbReference type="Proteomes" id="UP000177258">
    <property type="component" value="Unassembled WGS sequence"/>
</dbReference>
<evidence type="ECO:0008006" key="5">
    <source>
        <dbReference type="Google" id="ProtNLM"/>
    </source>
</evidence>
<keyword evidence="1" id="KW-0472">Membrane</keyword>
<feature type="transmembrane region" description="Helical" evidence="1">
    <location>
        <begin position="680"/>
        <end position="698"/>
    </location>
</feature>
<feature type="transmembrane region" description="Helical" evidence="1">
    <location>
        <begin position="775"/>
        <end position="798"/>
    </location>
</feature>
<dbReference type="Gene3D" id="3.20.20.510">
    <property type="entry name" value="Uncharacterised protein PF12979, DUF3863"/>
    <property type="match status" value="1"/>
</dbReference>
<feature type="transmembrane region" description="Helical" evidence="1">
    <location>
        <begin position="704"/>
        <end position="722"/>
    </location>
</feature>
<feature type="transmembrane region" description="Helical" evidence="1">
    <location>
        <begin position="611"/>
        <end position="629"/>
    </location>
</feature>